<dbReference type="RefSeq" id="WP_280762767.1">
    <property type="nucleotide sequence ID" value="NZ_JARXVC010000014.1"/>
</dbReference>
<protein>
    <submittedName>
        <fullName evidence="1">Uncharacterized protein</fullName>
    </submittedName>
</protein>
<keyword evidence="2" id="KW-1185">Reference proteome</keyword>
<evidence type="ECO:0000313" key="1">
    <source>
        <dbReference type="EMBL" id="MDH6283501.1"/>
    </source>
</evidence>
<dbReference type="EMBL" id="JARXVC010000014">
    <property type="protein sequence ID" value="MDH6283501.1"/>
    <property type="molecule type" value="Genomic_DNA"/>
</dbReference>
<proteinExistence type="predicted"/>
<comment type="caution">
    <text evidence="1">The sequence shown here is derived from an EMBL/GenBank/DDBJ whole genome shotgun (WGS) entry which is preliminary data.</text>
</comment>
<organism evidence="1 2">
    <name type="scientific">Prescottella agglutinans</name>
    <dbReference type="NCBI Taxonomy" id="1644129"/>
    <lineage>
        <taxon>Bacteria</taxon>
        <taxon>Bacillati</taxon>
        <taxon>Actinomycetota</taxon>
        <taxon>Actinomycetes</taxon>
        <taxon>Mycobacteriales</taxon>
        <taxon>Nocardiaceae</taxon>
        <taxon>Prescottella</taxon>
    </lineage>
</organism>
<name>A0ABT6MGP3_9NOCA</name>
<evidence type="ECO:0000313" key="2">
    <source>
        <dbReference type="Proteomes" id="UP001160334"/>
    </source>
</evidence>
<sequence length="63" mass="6016">MGSLEPLLGALLQGGAGSLGADGLLGTFIGSAQDTIQGGLGSLGKLVDIGFGSIKSFSAAPPK</sequence>
<gene>
    <name evidence="1" type="ORF">M2280_004749</name>
</gene>
<accession>A0ABT6MGP3</accession>
<dbReference type="Proteomes" id="UP001160334">
    <property type="component" value="Unassembled WGS sequence"/>
</dbReference>
<reference evidence="1 2" key="1">
    <citation type="submission" date="2023-04" db="EMBL/GenBank/DDBJ databases">
        <title>Forest soil microbial communities from Buena Vista Peninsula, Colon Province, Panama.</title>
        <authorList>
            <person name="Bouskill N."/>
        </authorList>
    </citation>
    <scope>NUCLEOTIDE SEQUENCE [LARGE SCALE GENOMIC DNA]</scope>
    <source>
        <strain evidence="1 2">CFH S0262</strain>
    </source>
</reference>